<sequence>MNTHRKVHSQGSIPFSWEDKPGVSKIKHKECPIDRRLNLTSSHDLDKSLVKIPIPLPPCPLQTPQRSSSTKLSLGRRWWREDPFLAAYKECTKSKMSSGKLGIESKASNGSLTRKSKLIFSCKNSCDATHDNLVRLTNLSPLPKHTIRVPTPTTHWKEIL</sequence>
<accession>A0A1Q3BLZ2</accession>
<dbReference type="OrthoDB" id="745459at2759"/>
<dbReference type="Proteomes" id="UP000187406">
    <property type="component" value="Unassembled WGS sequence"/>
</dbReference>
<dbReference type="PANTHER" id="PTHR33696:SF20">
    <property type="entry name" value="DUF688 FAMILY PROTEIN"/>
    <property type="match status" value="1"/>
</dbReference>
<dbReference type="EMBL" id="BDDD01000682">
    <property type="protein sequence ID" value="GAV69050.1"/>
    <property type="molecule type" value="Genomic_DNA"/>
</dbReference>
<name>A0A1Q3BLZ2_CEPFO</name>
<organism evidence="1 2">
    <name type="scientific">Cephalotus follicularis</name>
    <name type="common">Albany pitcher plant</name>
    <dbReference type="NCBI Taxonomy" id="3775"/>
    <lineage>
        <taxon>Eukaryota</taxon>
        <taxon>Viridiplantae</taxon>
        <taxon>Streptophyta</taxon>
        <taxon>Embryophyta</taxon>
        <taxon>Tracheophyta</taxon>
        <taxon>Spermatophyta</taxon>
        <taxon>Magnoliopsida</taxon>
        <taxon>eudicotyledons</taxon>
        <taxon>Gunneridae</taxon>
        <taxon>Pentapetalae</taxon>
        <taxon>rosids</taxon>
        <taxon>fabids</taxon>
        <taxon>Oxalidales</taxon>
        <taxon>Cephalotaceae</taxon>
        <taxon>Cephalotus</taxon>
    </lineage>
</organism>
<protein>
    <recommendedName>
        <fullName evidence="3">DUF688 domain-containing protein</fullName>
    </recommendedName>
</protein>
<comment type="caution">
    <text evidence="1">The sequence shown here is derived from an EMBL/GenBank/DDBJ whole genome shotgun (WGS) entry which is preliminary data.</text>
</comment>
<dbReference type="InParanoid" id="A0A1Q3BLZ2"/>
<keyword evidence="2" id="KW-1185">Reference proteome</keyword>
<gene>
    <name evidence="1" type="ORF">CFOL_v3_12551</name>
</gene>
<reference evidence="2" key="1">
    <citation type="submission" date="2016-04" db="EMBL/GenBank/DDBJ databases">
        <title>Cephalotus genome sequencing.</title>
        <authorList>
            <person name="Fukushima K."/>
            <person name="Hasebe M."/>
            <person name="Fang X."/>
        </authorList>
    </citation>
    <scope>NUCLEOTIDE SEQUENCE [LARGE SCALE GENOMIC DNA]</scope>
    <source>
        <strain evidence="2">cv. St1</strain>
    </source>
</reference>
<proteinExistence type="predicted"/>
<evidence type="ECO:0000313" key="1">
    <source>
        <dbReference type="EMBL" id="GAV69050.1"/>
    </source>
</evidence>
<evidence type="ECO:0000313" key="2">
    <source>
        <dbReference type="Proteomes" id="UP000187406"/>
    </source>
</evidence>
<dbReference type="AlphaFoldDB" id="A0A1Q3BLZ2"/>
<evidence type="ECO:0008006" key="3">
    <source>
        <dbReference type="Google" id="ProtNLM"/>
    </source>
</evidence>
<dbReference type="PANTHER" id="PTHR33696">
    <property type="entry name" value="T22J18.15-RELATED"/>
    <property type="match status" value="1"/>
</dbReference>